<feature type="compositionally biased region" description="Polar residues" evidence="7">
    <location>
        <begin position="959"/>
        <end position="970"/>
    </location>
</feature>
<feature type="region of interest" description="Disordered" evidence="7">
    <location>
        <begin position="192"/>
        <end position="549"/>
    </location>
</feature>
<evidence type="ECO:0000256" key="5">
    <source>
        <dbReference type="ARBA" id="ARBA00033726"/>
    </source>
</evidence>
<sequence>MKENRRRIVCVLLVSLAMLAQFGAAKKRQKETTPRITKKLQQRRLFSKGVSFVALGDRADDPAANGGSNNVVATNQGTNFVVLNNNGGRGSGGSQRSGYQAVNGNVVAVSGAGGSKRRSGQQFAVIDGVSYVIDGGKGGSGCGKGKGYGVIGCCGKGKGYGSVGCDLPVIEQPTPGNPVIPVATDPPTVAPVLQAETTPPSSPEPSESPSDTPSSSPSATPSSSPSSTPSTSPSTSPSSNPSESPSESPSSTPSESPSSAPSSSPSSDPSAAPSSSPSTEPSAAPSDQPSSSPSSLPSGSPSESPSESPSSDPSASPSISPSDAPSEEPSNMPAGVPSATPTCNTTIHIPPTLNAATNDPSSTPSSGPSSSPSETPSESPSSTPSDAPSSTPSTLPSTKPSENPSESPSENPSDTPSSAPSTQPSPEPQIATLPPSRNNIVADSEEPSESPSLAPSSEPSLSPSSAPSSTPSSEPSDTPSSSPSTSPSDTPSESPTEEPTTASPTCDMSSPAPTLTPTKNASTKEPTDAPSDPQIDTLPPAPGSNLAGEQSAQCYCPDSCARELVYRYTGRTCALGLDDCADVSELMDETFIVVEDSVGNTLFEGKVWVGAELTIDNGGACIPSSLIVSVISEEHLEQQHLVDVDLAQTVTVDSSCSGDVTLLDEFGALTFTGYQCANQVARNCSMGVVYNVTTTNVGNGPQEITSFNFDLNGDATVIDAGLPTLEPQSGFAVMQPKQIDLCTSAEYGASSQVEATMPGATLQCQGDAEVSFTIIAPTPLPTKRPSSSPSSAPSGSPSSTPSGAPSGEPSQTPSSSPSASPSALPSSGPSSLPSVQPSAVPSAVPSTAPSLAPSEPEIAILPPSDSNVIDTPSPTENPTSPPILNANTAKPSASPSNSPSSGPSSVPSSQPSSSPSESPSATPSSNPSGSPSALPSTQPSSSPSNVPTNVPTMAPSDPQVVTLSPMSNNIVGKPSSAPSRFTKAPTLIPTLTPTCHTENPSDSPSISPSTAPSSGPSESPSSTPSTSPSNHPSMTPSSSPSDVPSAAPTPLAPCEVSVEMDCATTDGTECTQLNGEQFVECDCPDSCARELVYRYTGATCASSLVGCTDTNPLTTEATIVIESEGTTLFDAVVRLGTDITITNGGQCIPDSLQATVSQSYGSQPSQTVIIDSTCGGDVTLLDGFGSLEFAGYTCADNDVHNCYVDAVFTVTTTNIGTVEQSLANCTFSFNGESTDYNLALPTLEPQGTFVSQKPAQIDLCTSQQHYATSFVVAMGTQSGDACAANTGVTFEINTGTPFPSPSPSSSPSAHPSNSPSTTPSSTPSATPSSSPTPKPTLVLVVQPSLNLVAEEPSASPSSDPSTSPSSIPSSTPSTTPSSIPSTSPSSIPSTTPSSTPSTTPSTRPSASPSSWPSSSPTPKPSLVLVVQPSLNLVAEEPSASPSADPSTSPSSIPSTTPSSTPSTTPSTRPSASPSSWPSPSPSASPVASTLAPVRTLTIPPTSMAACGTDTETCPDGSVVGRNIADNCEFFSCPKPQPVATLAPRATPSPVNNADFPLVSTFSGDNLFGPCQADRGGLFGWGNEDEEAILEFKYELETRPNIDVDDRLIFTLQKVMMENVLPALFPDQCKGSHGLNRDRARRLRNLIVVGVSAFPQDRIIPTRECETPLQSPNNSCVVVSGFLSIYTDNGGTRDATEDAKEVLEEAIVAGLFNYGRLGVVRVSLVDF</sequence>
<dbReference type="Proteomes" id="UP001153069">
    <property type="component" value="Unassembled WGS sequence"/>
</dbReference>
<feature type="region of interest" description="Disordered" evidence="7">
    <location>
        <begin position="1293"/>
        <end position="1336"/>
    </location>
</feature>
<evidence type="ECO:0000256" key="6">
    <source>
        <dbReference type="ARBA" id="ARBA00045806"/>
    </source>
</evidence>
<evidence type="ECO:0000256" key="4">
    <source>
        <dbReference type="ARBA" id="ARBA00022737"/>
    </source>
</evidence>
<evidence type="ECO:0000313" key="11">
    <source>
        <dbReference type="Proteomes" id="UP001153069"/>
    </source>
</evidence>
<feature type="signal peptide" evidence="8">
    <location>
        <begin position="1"/>
        <end position="25"/>
    </location>
</feature>
<feature type="compositionally biased region" description="Low complexity" evidence="7">
    <location>
        <begin position="1000"/>
        <end position="1049"/>
    </location>
</feature>
<dbReference type="GO" id="GO:0016301">
    <property type="term" value="F:kinase activity"/>
    <property type="evidence" value="ECO:0007669"/>
    <property type="project" value="UniProtKB-KW"/>
</dbReference>
<feature type="domain" description="DUF7467" evidence="9">
    <location>
        <begin position="562"/>
        <end position="674"/>
    </location>
</feature>
<keyword evidence="10" id="KW-0675">Receptor</keyword>
<dbReference type="PANTHER" id="PTHR44826:SF3">
    <property type="entry name" value="SPORE COAT PROTEIN SP85"/>
    <property type="match status" value="1"/>
</dbReference>
<feature type="compositionally biased region" description="Low complexity" evidence="7">
    <location>
        <begin position="1352"/>
        <end position="1416"/>
    </location>
</feature>
<comment type="caution">
    <text evidence="10">The sequence shown here is derived from an EMBL/GenBank/DDBJ whole genome shotgun (WGS) entry which is preliminary data.</text>
</comment>
<accession>A0A9N8HJ80</accession>
<feature type="region of interest" description="Disordered" evidence="7">
    <location>
        <begin position="1434"/>
        <end position="1489"/>
    </location>
</feature>
<evidence type="ECO:0000256" key="7">
    <source>
        <dbReference type="SAM" id="MobiDB-lite"/>
    </source>
</evidence>
<feature type="compositionally biased region" description="Low complexity" evidence="7">
    <location>
        <begin position="192"/>
        <end position="330"/>
    </location>
</feature>
<comment type="function">
    <text evidence="6">Essential sporozoite protein. In the mosquito vector, required for sporozoite development in the oocyst, migration through the vector hemolymph and entry into the vector salivary glands. In the vertebrate host, required for sporozoite migration through the host dermis and infection of host hepatocytes. Binds to highly sulfated heparan sulfate proteoglycans (HSPGs) on the surface of host hepatocytes.</text>
</comment>
<evidence type="ECO:0000256" key="1">
    <source>
        <dbReference type="ARBA" id="ARBA00006241"/>
    </source>
</evidence>
<feature type="region of interest" description="Disordered" evidence="7">
    <location>
        <begin position="1349"/>
        <end position="1420"/>
    </location>
</feature>
<evidence type="ECO:0000259" key="9">
    <source>
        <dbReference type="Pfam" id="PF24269"/>
    </source>
</evidence>
<dbReference type="PANTHER" id="PTHR44826">
    <property type="entry name" value="SPORE COAT PROTEIN SP85"/>
    <property type="match status" value="1"/>
</dbReference>
<dbReference type="InterPro" id="IPR055890">
    <property type="entry name" value="DUF7467"/>
</dbReference>
<feature type="compositionally biased region" description="Low complexity" evidence="7">
    <location>
        <begin position="891"/>
        <end position="951"/>
    </location>
</feature>
<organism evidence="10 11">
    <name type="scientific">Seminavis robusta</name>
    <dbReference type="NCBI Taxonomy" id="568900"/>
    <lineage>
        <taxon>Eukaryota</taxon>
        <taxon>Sar</taxon>
        <taxon>Stramenopiles</taxon>
        <taxon>Ochrophyta</taxon>
        <taxon>Bacillariophyta</taxon>
        <taxon>Bacillariophyceae</taxon>
        <taxon>Bacillariophycidae</taxon>
        <taxon>Naviculales</taxon>
        <taxon>Naviculaceae</taxon>
        <taxon>Seminavis</taxon>
    </lineage>
</organism>
<evidence type="ECO:0000256" key="3">
    <source>
        <dbReference type="ARBA" id="ARBA00022522"/>
    </source>
</evidence>
<evidence type="ECO:0000256" key="8">
    <source>
        <dbReference type="SAM" id="SignalP"/>
    </source>
</evidence>
<protein>
    <recommendedName>
        <fullName evidence="2">Circumsporozoite protein</fullName>
    </recommendedName>
</protein>
<proteinExistence type="inferred from homology"/>
<keyword evidence="11" id="KW-1185">Reference proteome</keyword>
<dbReference type="InterPro" id="IPR051860">
    <property type="entry name" value="Plasmodium_CSP_Invasion"/>
</dbReference>
<feature type="compositionally biased region" description="Polar residues" evidence="7">
    <location>
        <begin position="989"/>
        <end position="998"/>
    </location>
</feature>
<feature type="compositionally biased region" description="Low complexity" evidence="7">
    <location>
        <begin position="360"/>
        <end position="424"/>
    </location>
</feature>
<name>A0A9N8HJ80_9STRA</name>
<evidence type="ECO:0000256" key="2">
    <source>
        <dbReference type="ARBA" id="ARBA00021911"/>
    </source>
</evidence>
<keyword evidence="3" id="KW-0748">Sporozoite</keyword>
<feature type="compositionally biased region" description="Low complexity" evidence="7">
    <location>
        <begin position="449"/>
        <end position="505"/>
    </location>
</feature>
<reference evidence="10" key="1">
    <citation type="submission" date="2020-06" db="EMBL/GenBank/DDBJ databases">
        <authorList>
            <consortium name="Plant Systems Biology data submission"/>
        </authorList>
    </citation>
    <scope>NUCLEOTIDE SEQUENCE</scope>
    <source>
        <strain evidence="10">D6</strain>
    </source>
</reference>
<feature type="domain" description="DUF7467" evidence="9">
    <location>
        <begin position="1089"/>
        <end position="1192"/>
    </location>
</feature>
<feature type="compositionally biased region" description="Low complexity" evidence="7">
    <location>
        <begin position="781"/>
        <end position="838"/>
    </location>
</feature>
<feature type="compositionally biased region" description="Polar residues" evidence="7">
    <location>
        <begin position="506"/>
        <end position="524"/>
    </location>
</feature>
<feature type="region of interest" description="Disordered" evidence="7">
    <location>
        <begin position="777"/>
        <end position="1051"/>
    </location>
</feature>
<comment type="similarity">
    <text evidence="1">Belongs to the plasmodium circumsporozoite protein family.</text>
</comment>
<dbReference type="EMBL" id="CAICTM010000840">
    <property type="protein sequence ID" value="CAB9517223.1"/>
    <property type="molecule type" value="Genomic_DNA"/>
</dbReference>
<dbReference type="Pfam" id="PF24269">
    <property type="entry name" value="DUF7467"/>
    <property type="match status" value="2"/>
</dbReference>
<keyword evidence="8" id="KW-0732">Signal</keyword>
<feature type="compositionally biased region" description="Low complexity" evidence="7">
    <location>
        <begin position="1437"/>
        <end position="1475"/>
    </location>
</feature>
<gene>
    <name evidence="10" type="ORF">SEMRO_841_G209500.1</name>
</gene>
<evidence type="ECO:0000313" key="10">
    <source>
        <dbReference type="EMBL" id="CAB9517223.1"/>
    </source>
</evidence>
<keyword evidence="4" id="KW-0677">Repeat</keyword>
<keyword evidence="10" id="KW-0418">Kinase</keyword>
<feature type="compositionally biased region" description="Low complexity" evidence="7">
    <location>
        <begin position="1305"/>
        <end position="1331"/>
    </location>
</feature>
<comment type="function">
    <text evidence="5">In the vertebrate host, binds to highly sulfated heparan sulfate proteoglycans (HSPGs) on the surface of host hepatocytes and is required for sporozoite invasion of the host hepatocytes.</text>
</comment>
<keyword evidence="10" id="KW-0808">Transferase</keyword>
<feature type="chain" id="PRO_5040114474" description="Circumsporozoite protein" evidence="8">
    <location>
        <begin position="26"/>
        <end position="1726"/>
    </location>
</feature>